<dbReference type="EMBL" id="JAYMYS010000003">
    <property type="protein sequence ID" value="KAK7399189.1"/>
    <property type="molecule type" value="Genomic_DNA"/>
</dbReference>
<organism evidence="2 3">
    <name type="scientific">Psophocarpus tetragonolobus</name>
    <name type="common">Winged bean</name>
    <name type="synonym">Dolichos tetragonolobus</name>
    <dbReference type="NCBI Taxonomy" id="3891"/>
    <lineage>
        <taxon>Eukaryota</taxon>
        <taxon>Viridiplantae</taxon>
        <taxon>Streptophyta</taxon>
        <taxon>Embryophyta</taxon>
        <taxon>Tracheophyta</taxon>
        <taxon>Spermatophyta</taxon>
        <taxon>Magnoliopsida</taxon>
        <taxon>eudicotyledons</taxon>
        <taxon>Gunneridae</taxon>
        <taxon>Pentapetalae</taxon>
        <taxon>rosids</taxon>
        <taxon>fabids</taxon>
        <taxon>Fabales</taxon>
        <taxon>Fabaceae</taxon>
        <taxon>Papilionoideae</taxon>
        <taxon>50 kb inversion clade</taxon>
        <taxon>NPAAA clade</taxon>
        <taxon>indigoferoid/millettioid clade</taxon>
        <taxon>Phaseoleae</taxon>
        <taxon>Psophocarpus</taxon>
    </lineage>
</organism>
<reference evidence="2 3" key="1">
    <citation type="submission" date="2024-01" db="EMBL/GenBank/DDBJ databases">
        <title>The genomes of 5 underutilized Papilionoideae crops provide insights into root nodulation and disease resistanc.</title>
        <authorList>
            <person name="Jiang F."/>
        </authorList>
    </citation>
    <scope>NUCLEOTIDE SEQUENCE [LARGE SCALE GENOMIC DNA]</scope>
    <source>
        <strain evidence="2">DUOXIRENSHENG_FW03</strain>
        <tissue evidence="2">Leaves</tissue>
    </source>
</reference>
<dbReference type="Proteomes" id="UP001386955">
    <property type="component" value="Unassembled WGS sequence"/>
</dbReference>
<keyword evidence="3" id="KW-1185">Reference proteome</keyword>
<accession>A0AAN9XMP3</accession>
<gene>
    <name evidence="2" type="ORF">VNO78_10367</name>
</gene>
<protein>
    <submittedName>
        <fullName evidence="2">Uncharacterized protein</fullName>
    </submittedName>
</protein>
<sequence>MAKVKVPTITSEVKLGTTKTQRHKNRGSYGGNRASLESKAMVEIGLRQNRKLWRKAESKGEVVITRFTLARTNFEVDLGRFYERKGRNERTRIRPVVCPVSGWPIRKRRAPSSPSQLSSAVTEQRINKLADLVAVSFINRCSP</sequence>
<name>A0AAN9XMP3_PSOTE</name>
<dbReference type="AlphaFoldDB" id="A0AAN9XMP3"/>
<comment type="caution">
    <text evidence="2">The sequence shown here is derived from an EMBL/GenBank/DDBJ whole genome shotgun (WGS) entry which is preliminary data.</text>
</comment>
<evidence type="ECO:0000313" key="2">
    <source>
        <dbReference type="EMBL" id="KAK7399189.1"/>
    </source>
</evidence>
<evidence type="ECO:0000313" key="3">
    <source>
        <dbReference type="Proteomes" id="UP001386955"/>
    </source>
</evidence>
<feature type="region of interest" description="Disordered" evidence="1">
    <location>
        <begin position="1"/>
        <end position="32"/>
    </location>
</feature>
<proteinExistence type="predicted"/>
<evidence type="ECO:0000256" key="1">
    <source>
        <dbReference type="SAM" id="MobiDB-lite"/>
    </source>
</evidence>